<sequence>MRLREGRNRVVRRLFESQGLKVSRLIRVSYGPIELGRGIKSAGYREATPAEVEALMEAVGLEPERPSARKRPAAAPTGRGAPRGKPTPRKTARRAAKPTARSR</sequence>
<dbReference type="SUPFAM" id="SSF55120">
    <property type="entry name" value="Pseudouridine synthase"/>
    <property type="match status" value="1"/>
</dbReference>
<name>A0ABV2A7V8_9GAMM</name>
<proteinExistence type="predicted"/>
<dbReference type="EMBL" id="JBEPIJ010000004">
    <property type="protein sequence ID" value="MES0873345.1"/>
    <property type="molecule type" value="Genomic_DNA"/>
</dbReference>
<dbReference type="RefSeq" id="WP_352887916.1">
    <property type="nucleotide sequence ID" value="NZ_JBEPIJ010000004.1"/>
</dbReference>
<evidence type="ECO:0000256" key="1">
    <source>
        <dbReference type="ARBA" id="ARBA00023235"/>
    </source>
</evidence>
<evidence type="ECO:0008006" key="5">
    <source>
        <dbReference type="Google" id="ProtNLM"/>
    </source>
</evidence>
<dbReference type="PANTHER" id="PTHR47683">
    <property type="entry name" value="PSEUDOURIDINE SYNTHASE FAMILY PROTEIN-RELATED"/>
    <property type="match status" value="1"/>
</dbReference>
<protein>
    <recommendedName>
        <fullName evidence="5">Ribosomal large subunit pseudouridine synthase B</fullName>
    </recommendedName>
</protein>
<dbReference type="InterPro" id="IPR042092">
    <property type="entry name" value="PsdUridine_s_RsuA/RluB/E/F_cat"/>
</dbReference>
<keyword evidence="1" id="KW-0413">Isomerase</keyword>
<dbReference type="Gene3D" id="3.30.70.1560">
    <property type="entry name" value="Alpha-L RNA-binding motif"/>
    <property type="match status" value="1"/>
</dbReference>
<evidence type="ECO:0000256" key="2">
    <source>
        <dbReference type="SAM" id="MobiDB-lite"/>
    </source>
</evidence>
<dbReference type="InterPro" id="IPR020103">
    <property type="entry name" value="PsdUridine_synth_cat_dom_sf"/>
</dbReference>
<dbReference type="InterPro" id="IPR020094">
    <property type="entry name" value="TruA/RsuA/RluB/E/F_N"/>
</dbReference>
<dbReference type="InterPro" id="IPR050343">
    <property type="entry name" value="RsuA_PseudoU_synthase"/>
</dbReference>
<accession>A0ABV2A7V8</accession>
<dbReference type="Proteomes" id="UP001465331">
    <property type="component" value="Unassembled WGS sequence"/>
</dbReference>
<feature type="region of interest" description="Disordered" evidence="2">
    <location>
        <begin position="60"/>
        <end position="103"/>
    </location>
</feature>
<keyword evidence="4" id="KW-1185">Reference proteome</keyword>
<comment type="caution">
    <text evidence="3">The sequence shown here is derived from an EMBL/GenBank/DDBJ whole genome shotgun (WGS) entry which is preliminary data.</text>
</comment>
<evidence type="ECO:0000313" key="4">
    <source>
        <dbReference type="Proteomes" id="UP001465331"/>
    </source>
</evidence>
<evidence type="ECO:0000313" key="3">
    <source>
        <dbReference type="EMBL" id="MES0873345.1"/>
    </source>
</evidence>
<reference evidence="3 4" key="1">
    <citation type="submission" date="2024-06" db="EMBL/GenBank/DDBJ databases">
        <authorList>
            <person name="Li Z."/>
            <person name="Jiang Y."/>
        </authorList>
    </citation>
    <scope>NUCLEOTIDE SEQUENCE [LARGE SCALE GENOMIC DNA]</scope>
    <source>
        <strain evidence="3 4">HSW-8</strain>
    </source>
</reference>
<dbReference type="Gene3D" id="3.30.70.580">
    <property type="entry name" value="Pseudouridine synthase I, catalytic domain, N-terminal subdomain"/>
    <property type="match status" value="1"/>
</dbReference>
<organism evidence="3 4">
    <name type="scientific">Sinimarinibacterium thermocellulolyticum</name>
    <dbReference type="NCBI Taxonomy" id="3170016"/>
    <lineage>
        <taxon>Bacteria</taxon>
        <taxon>Pseudomonadati</taxon>
        <taxon>Pseudomonadota</taxon>
        <taxon>Gammaproteobacteria</taxon>
        <taxon>Nevskiales</taxon>
        <taxon>Nevskiaceae</taxon>
        <taxon>Sinimarinibacterium</taxon>
    </lineage>
</organism>
<feature type="compositionally biased region" description="Basic residues" evidence="2">
    <location>
        <begin position="86"/>
        <end position="103"/>
    </location>
</feature>
<feature type="compositionally biased region" description="Low complexity" evidence="2">
    <location>
        <begin position="73"/>
        <end position="84"/>
    </location>
</feature>
<gene>
    <name evidence="3" type="ORF">ABSH63_04875</name>
</gene>
<dbReference type="PANTHER" id="PTHR47683:SF3">
    <property type="entry name" value="RIBOSOMAL LARGE SUBUNIT PSEUDOURIDINE SYNTHASE B"/>
    <property type="match status" value="1"/>
</dbReference>